<comment type="caution">
    <text evidence="5">The sequence shown here is derived from an EMBL/GenBank/DDBJ whole genome shotgun (WGS) entry which is preliminary data.</text>
</comment>
<dbReference type="CDD" id="cd06170">
    <property type="entry name" value="LuxR_C_like"/>
    <property type="match status" value="1"/>
</dbReference>
<keyword evidence="2 5" id="KW-0238">DNA-binding</keyword>
<dbReference type="Pfam" id="PF00196">
    <property type="entry name" value="GerE"/>
    <property type="match status" value="1"/>
</dbReference>
<dbReference type="AlphaFoldDB" id="A0A7W5ZQB7"/>
<dbReference type="PANTHER" id="PTHR44688:SF16">
    <property type="entry name" value="DNA-BINDING TRANSCRIPTIONAL ACTIVATOR DEVR_DOSR"/>
    <property type="match status" value="1"/>
</dbReference>
<sequence>MVYHEIKSWYALINGEIISGQLCSINQKRMLTKREIEVLQLISQELTTEQIANLLKVSIPTIETHRHNLLQKMGAKSVVGLIKEAIRQGLIENP</sequence>
<dbReference type="PANTHER" id="PTHR44688">
    <property type="entry name" value="DNA-BINDING TRANSCRIPTIONAL ACTIVATOR DEVR_DOSR"/>
    <property type="match status" value="1"/>
</dbReference>
<evidence type="ECO:0000313" key="5">
    <source>
        <dbReference type="EMBL" id="MBB3841683.1"/>
    </source>
</evidence>
<dbReference type="Proteomes" id="UP000541352">
    <property type="component" value="Unassembled WGS sequence"/>
</dbReference>
<reference evidence="5 6" key="1">
    <citation type="submission" date="2020-08" db="EMBL/GenBank/DDBJ databases">
        <title>Genomic Encyclopedia of Type Strains, Phase IV (KMG-IV): sequencing the most valuable type-strain genomes for metagenomic binning, comparative biology and taxonomic classification.</title>
        <authorList>
            <person name="Goeker M."/>
        </authorList>
    </citation>
    <scope>NUCLEOTIDE SEQUENCE [LARGE SCALE GENOMIC DNA]</scope>
    <source>
        <strain evidence="5 6">DSM 17976</strain>
    </source>
</reference>
<organism evidence="5 6">
    <name type="scientific">Runella defluvii</name>
    <dbReference type="NCBI Taxonomy" id="370973"/>
    <lineage>
        <taxon>Bacteria</taxon>
        <taxon>Pseudomonadati</taxon>
        <taxon>Bacteroidota</taxon>
        <taxon>Cytophagia</taxon>
        <taxon>Cytophagales</taxon>
        <taxon>Spirosomataceae</taxon>
        <taxon>Runella</taxon>
    </lineage>
</organism>
<evidence type="ECO:0000256" key="2">
    <source>
        <dbReference type="ARBA" id="ARBA00023125"/>
    </source>
</evidence>
<evidence type="ECO:0000256" key="3">
    <source>
        <dbReference type="ARBA" id="ARBA00023163"/>
    </source>
</evidence>
<dbReference type="RefSeq" id="WP_229601474.1">
    <property type="nucleotide sequence ID" value="NZ_JACIBY010000020.1"/>
</dbReference>
<keyword evidence="6" id="KW-1185">Reference proteome</keyword>
<feature type="domain" description="HTH luxR-type" evidence="4">
    <location>
        <begin position="24"/>
        <end position="89"/>
    </location>
</feature>
<dbReference type="InterPro" id="IPR036388">
    <property type="entry name" value="WH-like_DNA-bd_sf"/>
</dbReference>
<dbReference type="InterPro" id="IPR016032">
    <property type="entry name" value="Sig_transdc_resp-reg_C-effctor"/>
</dbReference>
<dbReference type="GO" id="GO:0003677">
    <property type="term" value="F:DNA binding"/>
    <property type="evidence" value="ECO:0007669"/>
    <property type="project" value="UniProtKB-KW"/>
</dbReference>
<evidence type="ECO:0000313" key="6">
    <source>
        <dbReference type="Proteomes" id="UP000541352"/>
    </source>
</evidence>
<dbReference type="GO" id="GO:0006355">
    <property type="term" value="P:regulation of DNA-templated transcription"/>
    <property type="evidence" value="ECO:0007669"/>
    <property type="project" value="InterPro"/>
</dbReference>
<gene>
    <name evidence="5" type="ORF">FHS57_005712</name>
</gene>
<accession>A0A7W5ZQB7</accession>
<dbReference type="InterPro" id="IPR000792">
    <property type="entry name" value="Tscrpt_reg_LuxR_C"/>
</dbReference>
<dbReference type="SUPFAM" id="SSF46894">
    <property type="entry name" value="C-terminal effector domain of the bipartite response regulators"/>
    <property type="match status" value="1"/>
</dbReference>
<name>A0A7W5ZQB7_9BACT</name>
<proteinExistence type="predicted"/>
<evidence type="ECO:0000256" key="1">
    <source>
        <dbReference type="ARBA" id="ARBA00023015"/>
    </source>
</evidence>
<evidence type="ECO:0000259" key="4">
    <source>
        <dbReference type="PROSITE" id="PS50043"/>
    </source>
</evidence>
<dbReference type="PROSITE" id="PS50043">
    <property type="entry name" value="HTH_LUXR_2"/>
    <property type="match status" value="1"/>
</dbReference>
<dbReference type="SMART" id="SM00421">
    <property type="entry name" value="HTH_LUXR"/>
    <property type="match status" value="1"/>
</dbReference>
<keyword evidence="3" id="KW-0804">Transcription</keyword>
<keyword evidence="1" id="KW-0805">Transcription regulation</keyword>
<dbReference type="EMBL" id="JACIBY010000020">
    <property type="protein sequence ID" value="MBB3841683.1"/>
    <property type="molecule type" value="Genomic_DNA"/>
</dbReference>
<dbReference type="Gene3D" id="1.10.10.10">
    <property type="entry name" value="Winged helix-like DNA-binding domain superfamily/Winged helix DNA-binding domain"/>
    <property type="match status" value="1"/>
</dbReference>
<dbReference type="PRINTS" id="PR00038">
    <property type="entry name" value="HTHLUXR"/>
</dbReference>
<protein>
    <submittedName>
        <fullName evidence="5">DNA-binding CsgD family transcriptional regulator</fullName>
    </submittedName>
</protein>